<dbReference type="PANTHER" id="PTHR46017:SF1">
    <property type="entry name" value="ALPHA-MANNOSIDASE 2C1"/>
    <property type="match status" value="1"/>
</dbReference>
<sequence>MKRATCYLVSVCLIFMVSSLWAQPVKRLYLANDDHTDYMWTGNEAQYDTVFVRMLDYYLNQIDSTQHNPDDFQARFNCDGSYWLRTYQKFRSPAQFERLIGRIRTGHISSPLNGLVSTYGGQPTEAVLRGMYYAGQLERQWNLRFRLAVCMENQTLPLGLSSLWAGSGAKYSWRGVCGCASRISNVSLAHRRNQLYRYMGQDGRHVTMKWYNRPIYNGRTLGGYAEARREKAPTDIVGDMGKVVEDMTAMCNTLSEESTYPFNVAGAFGYGWDDLDTYVSPPFIKAAQQYSTDTRKVRVSNEEDFFADVERTYAKLPAESVSYGNEWDLYPVSMNETTAHIRRATEKLRSAEALSALVSLKDSTFGRDLQEARNLAWEAYGLYWEHDWTADGPVSKKDRANWQTKLHHRIVGYVDTLFNRGTLAMGQQLKKTDNQRFYVFNSLNWSRTDAADVAYAGTGPVRVIDLETNREVVSQRIQKGGKTFVRILAENVPSVGYKVYEIQQGAGKKQPDAAQIMGEFIQNEYFRIRLKKSGVISELYDRKANNRQLVRMQNARLLNDLGTKNPEAGNPLVIEDKGPVSVTLKAVSNDPIAHTVRVTLFANNPSRIDIEDSIQANFGDVKTWSFSLNLTNPTTNHEELGAILTARKETRGGHYASQNARYDWQTFNHFADVGEPNYGVTISNQDCSFFKLGQSAPDSLWETSSQFNALAGGQVDTYGSGKKDTLRLGIYNQNGAKALRYHFALTTRSSAFNALTAMKFSLEHQNPLVTGAVTGTQSVFPETTFSLLKTDAPSVLLWSLKPSEEGIKNGLIARFWNLEKTTTTPTLNLALPVRRAWQTTHIETNEQELSPADNQLKTSFNGRQLNTYRLQF</sequence>
<dbReference type="SUPFAM" id="SSF74650">
    <property type="entry name" value="Galactose mutarotase-like"/>
    <property type="match status" value="1"/>
</dbReference>
<organism evidence="3 4">
    <name type="scientific">Spirosoma soli</name>
    <dbReference type="NCBI Taxonomy" id="1770529"/>
    <lineage>
        <taxon>Bacteria</taxon>
        <taxon>Pseudomonadati</taxon>
        <taxon>Bacteroidota</taxon>
        <taxon>Cytophagia</taxon>
        <taxon>Cytophagales</taxon>
        <taxon>Cytophagaceae</taxon>
        <taxon>Spirosoma</taxon>
    </lineage>
</organism>
<dbReference type="RefSeq" id="WP_381521155.1">
    <property type="nucleotide sequence ID" value="NZ_JBHULN010000003.1"/>
</dbReference>
<protein>
    <submittedName>
        <fullName evidence="3">Glycosyl hydrolase-related protein</fullName>
    </submittedName>
</protein>
<keyword evidence="1" id="KW-0732">Signal</keyword>
<dbReference type="EMBL" id="JBHULN010000003">
    <property type="protein sequence ID" value="MFD2570464.1"/>
    <property type="molecule type" value="Genomic_DNA"/>
</dbReference>
<dbReference type="InterPro" id="IPR041147">
    <property type="entry name" value="GH38_C"/>
</dbReference>
<dbReference type="InterPro" id="IPR011013">
    <property type="entry name" value="Gal_mutarotase_sf_dom"/>
</dbReference>
<name>A0ABW5M2F0_9BACT</name>
<feature type="domain" description="Glycosyl hydrolases family 38 C-terminal" evidence="2">
    <location>
        <begin position="797"/>
        <end position="867"/>
    </location>
</feature>
<feature type="chain" id="PRO_5045340344" evidence="1">
    <location>
        <begin position="23"/>
        <end position="872"/>
    </location>
</feature>
<dbReference type="GO" id="GO:0016787">
    <property type="term" value="F:hydrolase activity"/>
    <property type="evidence" value="ECO:0007669"/>
    <property type="project" value="UniProtKB-KW"/>
</dbReference>
<feature type="signal peptide" evidence="1">
    <location>
        <begin position="1"/>
        <end position="22"/>
    </location>
</feature>
<dbReference type="Proteomes" id="UP001597469">
    <property type="component" value="Unassembled WGS sequence"/>
</dbReference>
<proteinExistence type="predicted"/>
<dbReference type="PANTHER" id="PTHR46017">
    <property type="entry name" value="ALPHA-MANNOSIDASE 2C1"/>
    <property type="match status" value="1"/>
</dbReference>
<evidence type="ECO:0000259" key="2">
    <source>
        <dbReference type="Pfam" id="PF17677"/>
    </source>
</evidence>
<gene>
    <name evidence="3" type="ORF">ACFSUS_07455</name>
</gene>
<evidence type="ECO:0000256" key="1">
    <source>
        <dbReference type="SAM" id="SignalP"/>
    </source>
</evidence>
<accession>A0ABW5M2F0</accession>
<keyword evidence="3" id="KW-0378">Hydrolase</keyword>
<evidence type="ECO:0000313" key="4">
    <source>
        <dbReference type="Proteomes" id="UP001597469"/>
    </source>
</evidence>
<keyword evidence="4" id="KW-1185">Reference proteome</keyword>
<evidence type="ECO:0000313" key="3">
    <source>
        <dbReference type="EMBL" id="MFD2570464.1"/>
    </source>
</evidence>
<reference evidence="4" key="1">
    <citation type="journal article" date="2019" name="Int. J. Syst. Evol. Microbiol.">
        <title>The Global Catalogue of Microorganisms (GCM) 10K type strain sequencing project: providing services to taxonomists for standard genome sequencing and annotation.</title>
        <authorList>
            <consortium name="The Broad Institute Genomics Platform"/>
            <consortium name="The Broad Institute Genome Sequencing Center for Infectious Disease"/>
            <person name="Wu L."/>
            <person name="Ma J."/>
        </authorList>
    </citation>
    <scope>NUCLEOTIDE SEQUENCE [LARGE SCALE GENOMIC DNA]</scope>
    <source>
        <strain evidence="4">KCTC 42805</strain>
    </source>
</reference>
<comment type="caution">
    <text evidence="3">The sequence shown here is derived from an EMBL/GenBank/DDBJ whole genome shotgun (WGS) entry which is preliminary data.</text>
</comment>
<dbReference type="Pfam" id="PF17677">
    <property type="entry name" value="Glyco_hydro38C2"/>
    <property type="match status" value="1"/>
</dbReference>